<evidence type="ECO:0000313" key="3">
    <source>
        <dbReference type="Proteomes" id="UP000199542"/>
    </source>
</evidence>
<feature type="domain" description="VOC" evidence="1">
    <location>
        <begin position="60"/>
        <end position="205"/>
    </location>
</feature>
<dbReference type="PROSITE" id="PS51819">
    <property type="entry name" value="VOC"/>
    <property type="match status" value="1"/>
</dbReference>
<sequence>MSNTAFVPPNVLPPFKLRFSGLLKRKWFREMVLLWPTLTKRRFSNKTEDYGVFKPSLVSHIGQLSIYVRDIAQSRAWYEQVAGMIHSRTCKPEPHPFKEGWRISCCYMSATDHEECLVLVEEYDPSGMVTVPSGMSFFHFALEVKGNRLEDVLAFAQQQQAEGFPLNYGPVRHNSEPPLGDGETGGNVACYLYDPDWHNVEFCGAMDTIENYRERYGDLNGKDRA</sequence>
<organism evidence="2 3">
    <name type="scientific">Rhizobium mongolense subsp. loessense</name>
    <dbReference type="NCBI Taxonomy" id="158890"/>
    <lineage>
        <taxon>Bacteria</taxon>
        <taxon>Pseudomonadati</taxon>
        <taxon>Pseudomonadota</taxon>
        <taxon>Alphaproteobacteria</taxon>
        <taxon>Hyphomicrobiales</taxon>
        <taxon>Rhizobiaceae</taxon>
        <taxon>Rhizobium/Agrobacterium group</taxon>
        <taxon>Rhizobium</taxon>
    </lineage>
</organism>
<gene>
    <name evidence="2" type="ORF">SAMN02927900_00941</name>
</gene>
<dbReference type="GO" id="GO:0051213">
    <property type="term" value="F:dioxygenase activity"/>
    <property type="evidence" value="ECO:0007669"/>
    <property type="project" value="UniProtKB-KW"/>
</dbReference>
<dbReference type="InterPro" id="IPR029068">
    <property type="entry name" value="Glyas_Bleomycin-R_OHBP_Dase"/>
</dbReference>
<dbReference type="SUPFAM" id="SSF54593">
    <property type="entry name" value="Glyoxalase/Bleomycin resistance protein/Dihydroxybiphenyl dioxygenase"/>
    <property type="match status" value="1"/>
</dbReference>
<evidence type="ECO:0000313" key="2">
    <source>
        <dbReference type="EMBL" id="SCW35446.1"/>
    </source>
</evidence>
<accession>A0A1G4PT36</accession>
<dbReference type="Pfam" id="PF00903">
    <property type="entry name" value="Glyoxalase"/>
    <property type="match status" value="1"/>
</dbReference>
<dbReference type="Proteomes" id="UP000199542">
    <property type="component" value="Unassembled WGS sequence"/>
</dbReference>
<reference evidence="2 3" key="1">
    <citation type="submission" date="2016-10" db="EMBL/GenBank/DDBJ databases">
        <authorList>
            <person name="de Groot N.N."/>
        </authorList>
    </citation>
    <scope>NUCLEOTIDE SEQUENCE [LARGE SCALE GENOMIC DNA]</scope>
    <source>
        <strain evidence="2 3">CGMCC 1.3401</strain>
    </source>
</reference>
<keyword evidence="2" id="KW-0223">Dioxygenase</keyword>
<dbReference type="AlphaFoldDB" id="A0A1G4PT36"/>
<protein>
    <submittedName>
        <fullName evidence="2">Catechol 2,3-dioxygenase</fullName>
    </submittedName>
</protein>
<evidence type="ECO:0000259" key="1">
    <source>
        <dbReference type="PROSITE" id="PS51819"/>
    </source>
</evidence>
<proteinExistence type="predicted"/>
<dbReference type="InterPro" id="IPR037523">
    <property type="entry name" value="VOC_core"/>
</dbReference>
<dbReference type="InterPro" id="IPR004360">
    <property type="entry name" value="Glyas_Fos-R_dOase_dom"/>
</dbReference>
<name>A0A1G4PT36_9HYPH</name>
<dbReference type="RefSeq" id="WP_092583722.1">
    <property type="nucleotide sequence ID" value="NZ_FMTM01000001.1"/>
</dbReference>
<keyword evidence="2" id="KW-0560">Oxidoreductase</keyword>
<dbReference type="EMBL" id="FMTM01000001">
    <property type="protein sequence ID" value="SCW35446.1"/>
    <property type="molecule type" value="Genomic_DNA"/>
</dbReference>
<dbReference type="Gene3D" id="3.10.180.10">
    <property type="entry name" value="2,3-Dihydroxybiphenyl 1,2-Dioxygenase, domain 1"/>
    <property type="match status" value="1"/>
</dbReference>
<dbReference type="CDD" id="cd06587">
    <property type="entry name" value="VOC"/>
    <property type="match status" value="1"/>
</dbReference>